<organism evidence="1 2">
    <name type="scientific">Candidatus Accumulibacter phosphatis</name>
    <dbReference type="NCBI Taxonomy" id="327160"/>
    <lineage>
        <taxon>Bacteria</taxon>
        <taxon>Pseudomonadati</taxon>
        <taxon>Pseudomonadota</taxon>
        <taxon>Betaproteobacteria</taxon>
        <taxon>Candidatus Accumulibacter</taxon>
    </lineage>
</organism>
<keyword evidence="2" id="KW-1185">Reference proteome</keyword>
<accession>A0ABX1U0L6</accession>
<evidence type="ECO:0000313" key="1">
    <source>
        <dbReference type="EMBL" id="NMQ29225.1"/>
    </source>
</evidence>
<proteinExistence type="predicted"/>
<reference evidence="1 2" key="1">
    <citation type="submission" date="2019-03" db="EMBL/GenBank/DDBJ databases">
        <title>Metabolic reconstructions from genomes of highly enriched 'Candidatus Accumulibacter' and 'Candidatus Competibacter' bioreactor populations.</title>
        <authorList>
            <person name="Annavajhala M.K."/>
            <person name="Welles L."/>
            <person name="Abbas B."/>
            <person name="Sorokin D."/>
            <person name="Park H."/>
            <person name="Van Loosdrecht M."/>
            <person name="Chandran K."/>
        </authorList>
    </citation>
    <scope>NUCLEOTIDE SEQUENCE [LARGE SCALE GENOMIC DNA]</scope>
    <source>
        <strain evidence="1 2">SBR_S</strain>
    </source>
</reference>
<gene>
    <name evidence="1" type="ORF">E4Q23_16510</name>
</gene>
<sequence length="88" mass="9990">MKRKIYVETSVVSYLTARPSKNVIEAGHQQSTDLFWDRRSQFDLVASELVVMECNAGDPMAANKRHDALSRGYHYSTSLRSALNSRRA</sequence>
<evidence type="ECO:0000313" key="2">
    <source>
        <dbReference type="Proteomes" id="UP000749010"/>
    </source>
</evidence>
<comment type="caution">
    <text evidence="1">The sequence shown here is derived from an EMBL/GenBank/DDBJ whole genome shotgun (WGS) entry which is preliminary data.</text>
</comment>
<dbReference type="Proteomes" id="UP000749010">
    <property type="component" value="Unassembled WGS sequence"/>
</dbReference>
<dbReference type="EMBL" id="SPMY01000048">
    <property type="protein sequence ID" value="NMQ29225.1"/>
    <property type="molecule type" value="Genomic_DNA"/>
</dbReference>
<evidence type="ECO:0008006" key="3">
    <source>
        <dbReference type="Google" id="ProtNLM"/>
    </source>
</evidence>
<dbReference type="RefSeq" id="WP_169067682.1">
    <property type="nucleotide sequence ID" value="NZ_SPMY01000048.1"/>
</dbReference>
<protein>
    <recommendedName>
        <fullName evidence="3">Type II toxin-antitoxin system VapC family toxin</fullName>
    </recommendedName>
</protein>
<name>A0ABX1U0L6_9PROT</name>